<dbReference type="Pfam" id="PF00665">
    <property type="entry name" value="rve"/>
    <property type="match status" value="1"/>
</dbReference>
<dbReference type="PANTHER" id="PTHR46889">
    <property type="entry name" value="TRANSPOSASE INSF FOR INSERTION SEQUENCE IS3B-RELATED"/>
    <property type="match status" value="1"/>
</dbReference>
<evidence type="ECO:0000313" key="2">
    <source>
        <dbReference type="EMBL" id="MFC5386469.1"/>
    </source>
</evidence>
<feature type="domain" description="Integrase catalytic" evidence="1">
    <location>
        <begin position="212"/>
        <end position="375"/>
    </location>
</feature>
<dbReference type="RefSeq" id="WP_378229505.1">
    <property type="nucleotide sequence ID" value="NZ_JBHSLL010000030.1"/>
</dbReference>
<dbReference type="Pfam" id="PF13276">
    <property type="entry name" value="HTH_21"/>
    <property type="match status" value="1"/>
</dbReference>
<dbReference type="NCBIfam" id="NF033516">
    <property type="entry name" value="transpos_IS3"/>
    <property type="match status" value="1"/>
</dbReference>
<protein>
    <submittedName>
        <fullName evidence="2">IS3 family transposase</fullName>
    </submittedName>
</protein>
<accession>A0ABW0GXS8</accession>
<dbReference type="InterPro" id="IPR048020">
    <property type="entry name" value="Transpos_IS3"/>
</dbReference>
<dbReference type="Pfam" id="PF13333">
    <property type="entry name" value="rve_2"/>
    <property type="match status" value="1"/>
</dbReference>
<dbReference type="InterPro" id="IPR002514">
    <property type="entry name" value="Transposase_8"/>
</dbReference>
<dbReference type="Proteomes" id="UP001596016">
    <property type="component" value="Unassembled WGS sequence"/>
</dbReference>
<evidence type="ECO:0000313" key="3">
    <source>
        <dbReference type="Proteomes" id="UP001596016"/>
    </source>
</evidence>
<reference evidence="3" key="1">
    <citation type="journal article" date="2019" name="Int. J. Syst. Evol. Microbiol.">
        <title>The Global Catalogue of Microorganisms (GCM) 10K type strain sequencing project: providing services to taxonomists for standard genome sequencing and annotation.</title>
        <authorList>
            <consortium name="The Broad Institute Genomics Platform"/>
            <consortium name="The Broad Institute Genome Sequencing Center for Infectious Disease"/>
            <person name="Wu L."/>
            <person name="Ma J."/>
        </authorList>
    </citation>
    <scope>NUCLEOTIDE SEQUENCE [LARGE SCALE GENOMIC DNA]</scope>
    <source>
        <strain evidence="3">CGMCC 4.1415</strain>
    </source>
</reference>
<comment type="caution">
    <text evidence="2">The sequence shown here is derived from an EMBL/GenBank/DDBJ whole genome shotgun (WGS) entry which is preliminary data.</text>
</comment>
<keyword evidence="3" id="KW-1185">Reference proteome</keyword>
<name>A0ABW0GXS8_9HYPH</name>
<dbReference type="Pfam" id="PF01527">
    <property type="entry name" value="HTH_Tnp_1"/>
    <property type="match status" value="1"/>
</dbReference>
<dbReference type="PROSITE" id="PS50994">
    <property type="entry name" value="INTEGRASE"/>
    <property type="match status" value="1"/>
</dbReference>
<dbReference type="Gene3D" id="1.10.10.60">
    <property type="entry name" value="Homeodomain-like"/>
    <property type="match status" value="1"/>
</dbReference>
<dbReference type="InterPro" id="IPR025948">
    <property type="entry name" value="HTH-like_dom"/>
</dbReference>
<dbReference type="InterPro" id="IPR009057">
    <property type="entry name" value="Homeodomain-like_sf"/>
</dbReference>
<dbReference type="InterPro" id="IPR050900">
    <property type="entry name" value="Transposase_IS3/IS150/IS904"/>
</dbReference>
<sequence>MRSGNFTDEFKRDAVAQITERGYPVAEVSKRLGVSQHSLYAWRRKFSKPSVSTDDDQAAEIRRLKKELACVTEERDILKKANRVFRQGCKVRYAFVAQHRQQFKVRAMCRCLRIRPSGFYAWLKNPLSKRAREDARQTELLNKAWKESGRVYGYRKLHDDLLDQGESSCANRIARLARLAGIKAQIGYKRRPGSYGGKPSVVVDNTLARQFDVDAPDRAWVTDITYIRTQEGFAYLAVVIDLFSRRVIGWSLQSRQTTDVVLQALLMAVWRRKPKSKVLVHSDQGSQFTSMDWAAFLKHHNLEHSMSRRGNCHDNAVAESFFNLLKRERIRRRTYRTREEARRDVFDYIEMFYNPKRKHVRNGMLSPVEFERQQEM</sequence>
<dbReference type="Gene3D" id="3.30.420.10">
    <property type="entry name" value="Ribonuclease H-like superfamily/Ribonuclease H"/>
    <property type="match status" value="1"/>
</dbReference>
<dbReference type="SUPFAM" id="SSF53098">
    <property type="entry name" value="Ribonuclease H-like"/>
    <property type="match status" value="1"/>
</dbReference>
<proteinExistence type="predicted"/>
<dbReference type="SUPFAM" id="SSF46689">
    <property type="entry name" value="Homeodomain-like"/>
    <property type="match status" value="1"/>
</dbReference>
<dbReference type="EMBL" id="JBHSLL010000030">
    <property type="protein sequence ID" value="MFC5386469.1"/>
    <property type="molecule type" value="Genomic_DNA"/>
</dbReference>
<organism evidence="2 3">
    <name type="scientific">Aquamicrobium segne</name>
    <dbReference type="NCBI Taxonomy" id="469547"/>
    <lineage>
        <taxon>Bacteria</taxon>
        <taxon>Pseudomonadati</taxon>
        <taxon>Pseudomonadota</taxon>
        <taxon>Alphaproteobacteria</taxon>
        <taxon>Hyphomicrobiales</taxon>
        <taxon>Phyllobacteriaceae</taxon>
        <taxon>Aquamicrobium</taxon>
    </lineage>
</organism>
<dbReference type="InterPro" id="IPR012337">
    <property type="entry name" value="RNaseH-like_sf"/>
</dbReference>
<dbReference type="PANTHER" id="PTHR46889:SF4">
    <property type="entry name" value="TRANSPOSASE INSO FOR INSERTION SEQUENCE ELEMENT IS911B-RELATED"/>
    <property type="match status" value="1"/>
</dbReference>
<dbReference type="InterPro" id="IPR001584">
    <property type="entry name" value="Integrase_cat-core"/>
</dbReference>
<evidence type="ECO:0000259" key="1">
    <source>
        <dbReference type="PROSITE" id="PS50994"/>
    </source>
</evidence>
<dbReference type="InterPro" id="IPR036397">
    <property type="entry name" value="RNaseH_sf"/>
</dbReference>
<gene>
    <name evidence="2" type="ORF">ACFPLB_10875</name>
</gene>